<dbReference type="EMBL" id="MPZN01000051">
    <property type="protein sequence ID" value="PPL16055.1"/>
    <property type="molecule type" value="Genomic_DNA"/>
</dbReference>
<sequence length="354" mass="36546">MGPPDISYGGGVITDDTVGGVWYVSAGSWLRSTATGTVTRFNVERWQSRQELDVAALSPTRLLVLLPLGQSALSTAIELFDTETRRSEPFLVGQRTQTSPDAPLPFTADGPIDAASPLGPITSIDVDAAGALVFVERVNVGRAANDEYVVRRMLPGGELETVAGVPVRAEGQEAVEQPGDGEQLRGSALAAASVDVSAGDPRGIVLGTEHGVFQILEDGTARVVAGALDEASPLWAALEPGNVGNVRVRPVDASADGRIVYHLDESGQPASHLVTPAAHVDGGSAEFRELVQGTPVRASGTGLAVWQGNAPLAVSPALRNARTAAWVAPGVLVAVVGGGQDNGALPRVQLTAVR</sequence>
<reference evidence="1 2" key="1">
    <citation type="journal article" date="2008" name="Int. J. Syst. Evol. Microbiol.">
        <title>Leifsonia pindariensis sp. nov., isolated from the Pindari glacier of the Indian Himalayas, and emended description of the genus Leifsonia.</title>
        <authorList>
            <person name="Reddy G.S."/>
            <person name="Prabagaran S.R."/>
            <person name="Shivaji S."/>
        </authorList>
    </citation>
    <scope>NUCLEOTIDE SEQUENCE [LARGE SCALE GENOMIC DNA]</scope>
    <source>
        <strain evidence="1 2">PON 10</strain>
    </source>
</reference>
<protein>
    <recommendedName>
        <fullName evidence="3">Lipoprotein LpqB beta-propeller domain-containing protein</fullName>
    </recommendedName>
</protein>
<evidence type="ECO:0000313" key="1">
    <source>
        <dbReference type="EMBL" id="PPL16055.1"/>
    </source>
</evidence>
<name>A0ABX5AUA9_9MICO</name>
<dbReference type="Proteomes" id="UP000237755">
    <property type="component" value="Unassembled WGS sequence"/>
</dbReference>
<gene>
    <name evidence="1" type="ORF">GY24_13235</name>
</gene>
<evidence type="ECO:0000313" key="2">
    <source>
        <dbReference type="Proteomes" id="UP000237755"/>
    </source>
</evidence>
<accession>A0ABX5AUA9</accession>
<comment type="caution">
    <text evidence="1">The sequence shown here is derived from an EMBL/GenBank/DDBJ whole genome shotgun (WGS) entry which is preliminary data.</text>
</comment>
<keyword evidence="2" id="KW-1185">Reference proteome</keyword>
<organism evidence="1 2">
    <name type="scientific">Microterricola pindariensis</name>
    <dbReference type="NCBI Taxonomy" id="478010"/>
    <lineage>
        <taxon>Bacteria</taxon>
        <taxon>Bacillati</taxon>
        <taxon>Actinomycetota</taxon>
        <taxon>Actinomycetes</taxon>
        <taxon>Micrococcales</taxon>
        <taxon>Microbacteriaceae</taxon>
        <taxon>Microterricola</taxon>
    </lineage>
</organism>
<proteinExistence type="predicted"/>
<evidence type="ECO:0008006" key="3">
    <source>
        <dbReference type="Google" id="ProtNLM"/>
    </source>
</evidence>